<dbReference type="InterPro" id="IPR009003">
    <property type="entry name" value="Peptidase_S1_PA"/>
</dbReference>
<dbReference type="Proteomes" id="UP000216446">
    <property type="component" value="Unassembled WGS sequence"/>
</dbReference>
<dbReference type="Pfam" id="PF13365">
    <property type="entry name" value="Trypsin_2"/>
    <property type="match status" value="1"/>
</dbReference>
<dbReference type="OrthoDB" id="9758917at2"/>
<dbReference type="SMART" id="SM00228">
    <property type="entry name" value="PDZ"/>
    <property type="match status" value="2"/>
</dbReference>
<feature type="domain" description="PDZ" evidence="4">
    <location>
        <begin position="287"/>
        <end position="378"/>
    </location>
</feature>
<dbReference type="SUPFAM" id="SSF50156">
    <property type="entry name" value="PDZ domain-like"/>
    <property type="match status" value="2"/>
</dbReference>
<dbReference type="EMBL" id="MQWB01000001">
    <property type="protein sequence ID" value="OZC02990.1"/>
    <property type="molecule type" value="Genomic_DNA"/>
</dbReference>
<dbReference type="Gene3D" id="2.30.42.10">
    <property type="match status" value="2"/>
</dbReference>
<dbReference type="AlphaFoldDB" id="A0A259TZ67"/>
<dbReference type="PRINTS" id="PR00834">
    <property type="entry name" value="PROTEASES2C"/>
</dbReference>
<dbReference type="InterPro" id="IPR041489">
    <property type="entry name" value="PDZ_6"/>
</dbReference>
<dbReference type="InterPro" id="IPR001940">
    <property type="entry name" value="Peptidase_S1C"/>
</dbReference>
<evidence type="ECO:0000256" key="1">
    <source>
        <dbReference type="ARBA" id="ARBA00010541"/>
    </source>
</evidence>
<sequence>MTVRRILFALALIAVGILIGLPVARMGQPAPESVARGQAPFAPSAVEPEPIQIGPDEDDEEALPTEEIPELRTLNRLFTTVASRATAAVVYIEVDGAEAGGDPFYGPRTTAGSGVIISPAGYVLTNAHVLEGGRRVTVVLTDKREYAAEVVGRDPTTDLAVLRLLEVGVGGEEPLPVARLGDSDQLEVGEWVLAVGSPFRLTGTVTQGIVSALGRSVGAIQNEVFIEDFIQTDAPINQGNSGGALVNLDGEVIGIVTAIATDDQAGVSQGYGFAAPANLARRVAEDLIAFGEVRRGYVGIQVGEMTAANARERGMDRIAGVLVSDVYSGGPGARAGLEAGDVLLEVNGVAVDATNRFQSRVALAQPADRLDLTIWRAGERLRLQTSLVGYDDPGLQSWIAGGAAPPPSPRTPAPADIPRARATDWGVRFRDLTPDDRRTFGVASGAFVEAIESGSAADEDGLPRGTVVTEVEGTVVGSAEDAQIILDRLAQTDSPALLRVRRPDGITAFYDLLSPFVE</sequence>
<dbReference type="PANTHER" id="PTHR22939">
    <property type="entry name" value="SERINE PROTEASE FAMILY S1C HTRA-RELATED"/>
    <property type="match status" value="1"/>
</dbReference>
<dbReference type="GO" id="GO:0006508">
    <property type="term" value="P:proteolysis"/>
    <property type="evidence" value="ECO:0007669"/>
    <property type="project" value="UniProtKB-KW"/>
</dbReference>
<name>A0A259TZ67_9BACT</name>
<evidence type="ECO:0000259" key="4">
    <source>
        <dbReference type="PROSITE" id="PS50106"/>
    </source>
</evidence>
<comment type="similarity">
    <text evidence="1">Belongs to the peptidase S1C family.</text>
</comment>
<evidence type="ECO:0000256" key="3">
    <source>
        <dbReference type="ARBA" id="ARBA00022801"/>
    </source>
</evidence>
<dbReference type="InterPro" id="IPR036034">
    <property type="entry name" value="PDZ_sf"/>
</dbReference>
<dbReference type="InterPro" id="IPR043504">
    <property type="entry name" value="Peptidase_S1_PA_chymotrypsin"/>
</dbReference>
<proteinExistence type="inferred from homology"/>
<keyword evidence="2" id="KW-0645">Protease</keyword>
<dbReference type="SUPFAM" id="SSF50494">
    <property type="entry name" value="Trypsin-like serine proteases"/>
    <property type="match status" value="1"/>
</dbReference>
<dbReference type="InParanoid" id="A0A259TZ67"/>
<reference evidence="5 6" key="1">
    <citation type="submission" date="2016-11" db="EMBL/GenBank/DDBJ databases">
        <title>Study of marine rhodopsin-containing bacteria.</title>
        <authorList>
            <person name="Yoshizawa S."/>
            <person name="Kumagai Y."/>
            <person name="Kogure K."/>
        </authorList>
    </citation>
    <scope>NUCLEOTIDE SEQUENCE [LARGE SCALE GENOMIC DNA]</scope>
    <source>
        <strain evidence="5 6">SG-29</strain>
    </source>
</reference>
<evidence type="ECO:0000256" key="2">
    <source>
        <dbReference type="ARBA" id="ARBA00022670"/>
    </source>
</evidence>
<organism evidence="5 6">
    <name type="scientific">Rubricoccus marinus</name>
    <dbReference type="NCBI Taxonomy" id="716817"/>
    <lineage>
        <taxon>Bacteria</taxon>
        <taxon>Pseudomonadati</taxon>
        <taxon>Rhodothermota</taxon>
        <taxon>Rhodothermia</taxon>
        <taxon>Rhodothermales</taxon>
        <taxon>Rubricoccaceae</taxon>
        <taxon>Rubricoccus</taxon>
    </lineage>
</organism>
<accession>A0A259TZ67</accession>
<keyword evidence="3" id="KW-0378">Hydrolase</keyword>
<dbReference type="FunCoup" id="A0A259TZ67">
    <property type="interactions" value="329"/>
</dbReference>
<evidence type="ECO:0000313" key="6">
    <source>
        <dbReference type="Proteomes" id="UP000216446"/>
    </source>
</evidence>
<dbReference type="PROSITE" id="PS50106">
    <property type="entry name" value="PDZ"/>
    <property type="match status" value="1"/>
</dbReference>
<dbReference type="Pfam" id="PF17820">
    <property type="entry name" value="PDZ_6"/>
    <property type="match status" value="1"/>
</dbReference>
<comment type="caution">
    <text evidence="5">The sequence shown here is derived from an EMBL/GenBank/DDBJ whole genome shotgun (WGS) entry which is preliminary data.</text>
</comment>
<dbReference type="RefSeq" id="WP_094547822.1">
    <property type="nucleotide sequence ID" value="NZ_MQWB01000001.1"/>
</dbReference>
<keyword evidence="6" id="KW-1185">Reference proteome</keyword>
<dbReference type="GO" id="GO:0004252">
    <property type="term" value="F:serine-type endopeptidase activity"/>
    <property type="evidence" value="ECO:0007669"/>
    <property type="project" value="InterPro"/>
</dbReference>
<dbReference type="Gene3D" id="2.40.10.10">
    <property type="entry name" value="Trypsin-like serine proteases"/>
    <property type="match status" value="2"/>
</dbReference>
<dbReference type="InterPro" id="IPR001478">
    <property type="entry name" value="PDZ"/>
</dbReference>
<dbReference type="PANTHER" id="PTHR22939:SF129">
    <property type="entry name" value="SERINE PROTEASE HTRA2, MITOCHONDRIAL"/>
    <property type="match status" value="1"/>
</dbReference>
<protein>
    <recommendedName>
        <fullName evidence="4">PDZ domain-containing protein</fullName>
    </recommendedName>
</protein>
<gene>
    <name evidence="5" type="ORF">BSZ36_08405</name>
</gene>
<evidence type="ECO:0000313" key="5">
    <source>
        <dbReference type="EMBL" id="OZC02990.1"/>
    </source>
</evidence>